<accession>A0AAV1S475</accession>
<evidence type="ECO:0000313" key="3">
    <source>
        <dbReference type="Proteomes" id="UP001314170"/>
    </source>
</evidence>
<dbReference type="Proteomes" id="UP001314170">
    <property type="component" value="Unassembled WGS sequence"/>
</dbReference>
<evidence type="ECO:0000256" key="1">
    <source>
        <dbReference type="SAM" id="SignalP"/>
    </source>
</evidence>
<dbReference type="PROSITE" id="PS51257">
    <property type="entry name" value="PROKAR_LIPOPROTEIN"/>
    <property type="match status" value="1"/>
</dbReference>
<protein>
    <submittedName>
        <fullName evidence="2">Uncharacterized protein</fullName>
    </submittedName>
</protein>
<comment type="caution">
    <text evidence="2">The sequence shown here is derived from an EMBL/GenBank/DDBJ whole genome shotgun (WGS) entry which is preliminary data.</text>
</comment>
<evidence type="ECO:0000313" key="2">
    <source>
        <dbReference type="EMBL" id="CAK7344431.1"/>
    </source>
</evidence>
<dbReference type="AlphaFoldDB" id="A0AAV1S475"/>
<dbReference type="EMBL" id="CAWUPB010001161">
    <property type="protein sequence ID" value="CAK7344431.1"/>
    <property type="molecule type" value="Genomic_DNA"/>
</dbReference>
<dbReference type="Gene3D" id="1.25.40.10">
    <property type="entry name" value="Tetratricopeptide repeat domain"/>
    <property type="match status" value="1"/>
</dbReference>
<dbReference type="InterPro" id="IPR011990">
    <property type="entry name" value="TPR-like_helical_dom_sf"/>
</dbReference>
<keyword evidence="1" id="KW-0732">Signal</keyword>
<organism evidence="2 3">
    <name type="scientific">Dovyalis caffra</name>
    <dbReference type="NCBI Taxonomy" id="77055"/>
    <lineage>
        <taxon>Eukaryota</taxon>
        <taxon>Viridiplantae</taxon>
        <taxon>Streptophyta</taxon>
        <taxon>Embryophyta</taxon>
        <taxon>Tracheophyta</taxon>
        <taxon>Spermatophyta</taxon>
        <taxon>Magnoliopsida</taxon>
        <taxon>eudicotyledons</taxon>
        <taxon>Gunneridae</taxon>
        <taxon>Pentapetalae</taxon>
        <taxon>rosids</taxon>
        <taxon>fabids</taxon>
        <taxon>Malpighiales</taxon>
        <taxon>Salicaceae</taxon>
        <taxon>Flacourtieae</taxon>
        <taxon>Dovyalis</taxon>
    </lineage>
</organism>
<reference evidence="2 3" key="1">
    <citation type="submission" date="2024-01" db="EMBL/GenBank/DDBJ databases">
        <authorList>
            <person name="Waweru B."/>
        </authorList>
    </citation>
    <scope>NUCLEOTIDE SEQUENCE [LARGE SCALE GENOMIC DNA]</scope>
</reference>
<gene>
    <name evidence="2" type="ORF">DCAF_LOCUS17788</name>
</gene>
<proteinExistence type="predicted"/>
<feature type="chain" id="PRO_5043595227" evidence="1">
    <location>
        <begin position="29"/>
        <end position="216"/>
    </location>
</feature>
<sequence>MENRFRSNFYVLIILVCVSFFGFGSVSCGENRRPKNIEVVVRAKWEGTPILLEVRDIDENFLSNGGTYGKYGDEFRRGEIAVLLKVSVETRKRERVCECFQKLRKIVRCVKEGIVEVIEHRFEVVVVDIDDDEIERFVEFIAGLVMERRIYFCQREPGSSNAAAVLNSHLGMVRGAFVLGIFKFTQHEKGLINLLSFYLEIKDRAAARLGSLLKQL</sequence>
<keyword evidence="3" id="KW-1185">Reference proteome</keyword>
<name>A0AAV1S475_9ROSI</name>
<feature type="signal peptide" evidence="1">
    <location>
        <begin position="1"/>
        <end position="28"/>
    </location>
</feature>